<dbReference type="Pfam" id="PF08318">
    <property type="entry name" value="COG4_m"/>
    <property type="match status" value="1"/>
</dbReference>
<dbReference type="PANTHER" id="PTHR24016">
    <property type="entry name" value="CONSERVED OLIGOMERIC GOLGI COMPLEX SUBUNIT 4"/>
    <property type="match status" value="1"/>
</dbReference>
<dbReference type="Proteomes" id="UP000530660">
    <property type="component" value="Unassembled WGS sequence"/>
</dbReference>
<feature type="domain" description="Conserved oligomeric Golgi complex subunit 4 C-terminal" evidence="2">
    <location>
        <begin position="268"/>
        <end position="446"/>
    </location>
</feature>
<dbReference type="OrthoDB" id="47059at2759"/>
<gene>
    <name evidence="3" type="primary">COG4</name>
    <name evidence="3" type="ORF">F1559_001273</name>
</gene>
<dbReference type="InterPro" id="IPR013167">
    <property type="entry name" value="COG4_M"/>
</dbReference>
<accession>A0A7J7IMN9</accession>
<dbReference type="EMBL" id="VWRR01000003">
    <property type="protein sequence ID" value="KAF6004385.1"/>
    <property type="molecule type" value="Genomic_DNA"/>
</dbReference>
<sequence>MIGDKFCCSSSSSQMSGARRPFEVLSKRRGLNDAVKGAVALHQHRFKASSAPSIERDTETIYDVELVQLGNVAQIGNPRGAAPLKDGNRESVESDTSELEVLLEQLVIMSRRTAMFRHFLLSRLGIATDFEQERRREGPLYLMMQELMGMYVLLEQHLLHGEWLAARALEDTTEQTGSDQPIDRDQASKPVEYTFYAIKRSVGRAIQAYDPEALCATLNHVNGLLTGPCLENLTKQLQTELPSLSIFNPAQMVFGHSFKVETLRGLIRSTNDAQTSSLYVRRLIGVTIPKGISEAQLPESASLAPILMEMQATAEEFQQLASQGIRGIFQTLRTSALERVAEQALRVPAPSSSATNASAAWSYQISESTYQPGPSLPVARLFELVHQEALEPLLPQLTTDAFAELVCLVAEWTRDRFEQATIGRRCPMNALGALAFDADVRYLMNRFAGLAETHRTRCAD</sequence>
<dbReference type="Pfam" id="PF20662">
    <property type="entry name" value="COG4_C"/>
    <property type="match status" value="1"/>
</dbReference>
<evidence type="ECO:0000259" key="1">
    <source>
        <dbReference type="Pfam" id="PF08318"/>
    </source>
</evidence>
<protein>
    <submittedName>
        <fullName evidence="3">Golgi transport complex subunit 4</fullName>
    </submittedName>
</protein>
<proteinExistence type="predicted"/>
<evidence type="ECO:0000313" key="4">
    <source>
        <dbReference type="Proteomes" id="UP000530660"/>
    </source>
</evidence>
<keyword evidence="4" id="KW-1185">Reference proteome</keyword>
<comment type="caution">
    <text evidence="3">The sequence shown here is derived from an EMBL/GenBank/DDBJ whole genome shotgun (WGS) entry which is preliminary data.</text>
</comment>
<evidence type="ECO:0000259" key="2">
    <source>
        <dbReference type="Pfam" id="PF20662"/>
    </source>
</evidence>
<dbReference type="PANTHER" id="PTHR24016:SF0">
    <property type="entry name" value="CONSERVED OLIGOMERIC GOLGI COMPLEX SUBUNIT 4"/>
    <property type="match status" value="1"/>
</dbReference>
<reference evidence="3 4" key="1">
    <citation type="journal article" date="2020" name="J. Phycol.">
        <title>Comparative genome analysis reveals Cyanidiococcus gen. nov., a new extremophilic red algal genus sister to Cyanidioschyzon (Cyanidioschyzonaceae, Rhodophyta).</title>
        <authorList>
            <person name="Liu S.-L."/>
            <person name="Chiang Y.-R."/>
            <person name="Yoon H.S."/>
            <person name="Fu H.-Y."/>
        </authorList>
    </citation>
    <scope>NUCLEOTIDE SEQUENCE [LARGE SCALE GENOMIC DNA]</scope>
    <source>
        <strain evidence="3 4">THAL066</strain>
    </source>
</reference>
<feature type="domain" description="COG4 transport protein middle alpha-helical bundle" evidence="1">
    <location>
        <begin position="86"/>
        <end position="233"/>
    </location>
</feature>
<dbReference type="InterPro" id="IPR048684">
    <property type="entry name" value="COG4_C"/>
</dbReference>
<dbReference type="InterPro" id="IPR048682">
    <property type="entry name" value="COG4"/>
</dbReference>
<organism evidence="3 4">
    <name type="scientific">Cyanidiococcus yangmingshanensis</name>
    <dbReference type="NCBI Taxonomy" id="2690220"/>
    <lineage>
        <taxon>Eukaryota</taxon>
        <taxon>Rhodophyta</taxon>
        <taxon>Bangiophyceae</taxon>
        <taxon>Cyanidiales</taxon>
        <taxon>Cyanidiaceae</taxon>
        <taxon>Cyanidiococcus</taxon>
    </lineage>
</organism>
<evidence type="ECO:0000313" key="3">
    <source>
        <dbReference type="EMBL" id="KAF6004385.1"/>
    </source>
</evidence>
<name>A0A7J7IMN9_9RHOD</name>
<dbReference type="AlphaFoldDB" id="A0A7J7IMN9"/>
<dbReference type="Gene3D" id="1.20.58.1970">
    <property type="match status" value="1"/>
</dbReference>